<name>A0A368GRK0_ANCCA</name>
<dbReference type="GO" id="GO:0000139">
    <property type="term" value="C:Golgi membrane"/>
    <property type="evidence" value="ECO:0007669"/>
    <property type="project" value="UniProtKB-SubCell"/>
</dbReference>
<evidence type="ECO:0000256" key="2">
    <source>
        <dbReference type="ARBA" id="ARBA00004760"/>
    </source>
</evidence>
<dbReference type="STRING" id="29170.A0A368GRK0"/>
<dbReference type="OrthoDB" id="1483400at2759"/>
<evidence type="ECO:0000256" key="5">
    <source>
        <dbReference type="ARBA" id="ARBA00012699"/>
    </source>
</evidence>
<comment type="caution">
    <text evidence="17">The sequence shown here is derived from an EMBL/GenBank/DDBJ whole genome shotgun (WGS) entry which is preliminary data.</text>
</comment>
<keyword evidence="6" id="KW-0444">Lipid biosynthesis</keyword>
<dbReference type="SUPFAM" id="SSF53448">
    <property type="entry name" value="Nucleotide-diphospho-sugar transferases"/>
    <property type="match status" value="1"/>
</dbReference>
<evidence type="ECO:0000313" key="17">
    <source>
        <dbReference type="EMBL" id="RCN46983.1"/>
    </source>
</evidence>
<keyword evidence="13 16" id="KW-0472">Membrane</keyword>
<evidence type="ECO:0000256" key="15">
    <source>
        <dbReference type="ARBA" id="ARBA00048104"/>
    </source>
</evidence>
<keyword evidence="18" id="KW-1185">Reference proteome</keyword>
<keyword evidence="11" id="KW-0333">Golgi apparatus</keyword>
<comment type="catalytic activity">
    <reaction evidence="14">
        <text>UDP-alpha-D-xylose + an N-acylsphing-4-enine = a beta-D-xylosyl-(1&lt;-&gt;1')-N-acylsphing-4-enine + UDP + H(+)</text>
        <dbReference type="Rhea" id="RHEA:70243"/>
        <dbReference type="ChEBI" id="CHEBI:15378"/>
        <dbReference type="ChEBI" id="CHEBI:52639"/>
        <dbReference type="ChEBI" id="CHEBI:57632"/>
        <dbReference type="ChEBI" id="CHEBI:58223"/>
        <dbReference type="ChEBI" id="CHEBI:189068"/>
    </reaction>
    <physiologicalReaction direction="left-to-right" evidence="14">
        <dbReference type="Rhea" id="RHEA:70244"/>
    </physiologicalReaction>
</comment>
<dbReference type="Pfam" id="PF13506">
    <property type="entry name" value="Glyco_transf_21"/>
    <property type="match status" value="1"/>
</dbReference>
<keyword evidence="8" id="KW-0808">Transferase</keyword>
<dbReference type="UniPathway" id="UPA00222"/>
<dbReference type="AlphaFoldDB" id="A0A368GRK0"/>
<comment type="catalytic activity">
    <reaction evidence="15">
        <text>N-(9Z-octadecenoyl)-sphing-4-enine + UDP-alpha-D-xylose = beta-D-xylosyl-(1&lt;-&gt;1')-N-(9Z-octadecenoyl)-sphing-4-enine + UDP + H(+)</text>
        <dbReference type="Rhea" id="RHEA:70247"/>
        <dbReference type="ChEBI" id="CHEBI:15378"/>
        <dbReference type="ChEBI" id="CHEBI:57632"/>
        <dbReference type="ChEBI" id="CHEBI:58223"/>
        <dbReference type="ChEBI" id="CHEBI:77996"/>
        <dbReference type="ChEBI" id="CHEBI:189081"/>
    </reaction>
    <physiologicalReaction direction="left-to-right" evidence="15">
        <dbReference type="Rhea" id="RHEA:70248"/>
    </physiologicalReaction>
</comment>
<dbReference type="EMBL" id="JOJR01000070">
    <property type="protein sequence ID" value="RCN46983.1"/>
    <property type="molecule type" value="Genomic_DNA"/>
</dbReference>
<dbReference type="InterPro" id="IPR025993">
    <property type="entry name" value="Ceramide_glucosylTrfase"/>
</dbReference>
<proteinExistence type="inferred from homology"/>
<evidence type="ECO:0000256" key="4">
    <source>
        <dbReference type="ARBA" id="ARBA00006739"/>
    </source>
</evidence>
<evidence type="ECO:0000256" key="7">
    <source>
        <dbReference type="ARBA" id="ARBA00022676"/>
    </source>
</evidence>
<evidence type="ECO:0000313" key="18">
    <source>
        <dbReference type="Proteomes" id="UP000252519"/>
    </source>
</evidence>
<evidence type="ECO:0000256" key="9">
    <source>
        <dbReference type="ARBA" id="ARBA00022692"/>
    </source>
</evidence>
<dbReference type="PANTHER" id="PTHR12726:SF0">
    <property type="entry name" value="CERAMIDE GLUCOSYLTRANSFERASE"/>
    <property type="match status" value="1"/>
</dbReference>
<dbReference type="InterPro" id="IPR029044">
    <property type="entry name" value="Nucleotide-diphossugar_trans"/>
</dbReference>
<feature type="transmembrane region" description="Helical" evidence="16">
    <location>
        <begin position="31"/>
        <end position="53"/>
    </location>
</feature>
<evidence type="ECO:0000256" key="14">
    <source>
        <dbReference type="ARBA" id="ARBA00047869"/>
    </source>
</evidence>
<comment type="pathway">
    <text evidence="3">Sphingolipid metabolism.</text>
</comment>
<dbReference type="GO" id="GO:0008120">
    <property type="term" value="F:ceramide glucosyltransferase activity"/>
    <property type="evidence" value="ECO:0007669"/>
    <property type="project" value="UniProtKB-EC"/>
</dbReference>
<accession>A0A368GRK0</accession>
<evidence type="ECO:0000256" key="3">
    <source>
        <dbReference type="ARBA" id="ARBA00004991"/>
    </source>
</evidence>
<dbReference type="CDD" id="cd02520">
    <property type="entry name" value="Glucosylceramide_synthase"/>
    <property type="match status" value="1"/>
</dbReference>
<keyword evidence="12" id="KW-0443">Lipid metabolism</keyword>
<reference evidence="17 18" key="1">
    <citation type="submission" date="2014-10" db="EMBL/GenBank/DDBJ databases">
        <title>Draft genome of the hookworm Ancylostoma caninum.</title>
        <authorList>
            <person name="Mitreva M."/>
        </authorList>
    </citation>
    <scope>NUCLEOTIDE SEQUENCE [LARGE SCALE GENOMIC DNA]</scope>
    <source>
        <strain evidence="17 18">Baltimore</strain>
    </source>
</reference>
<evidence type="ECO:0000256" key="10">
    <source>
        <dbReference type="ARBA" id="ARBA00022989"/>
    </source>
</evidence>
<dbReference type="Gene3D" id="3.90.550.10">
    <property type="entry name" value="Spore Coat Polysaccharide Biosynthesis Protein SpsA, Chain A"/>
    <property type="match status" value="1"/>
</dbReference>
<evidence type="ECO:0000256" key="13">
    <source>
        <dbReference type="ARBA" id="ARBA00023136"/>
    </source>
</evidence>
<dbReference type="GO" id="GO:0006679">
    <property type="term" value="P:glucosylceramide biosynthetic process"/>
    <property type="evidence" value="ECO:0007669"/>
    <property type="project" value="TreeGrafter"/>
</dbReference>
<evidence type="ECO:0000256" key="1">
    <source>
        <dbReference type="ARBA" id="ARBA00004653"/>
    </source>
</evidence>
<protein>
    <recommendedName>
        <fullName evidence="5">ceramide glucosyltransferase</fullName>
        <ecNumber evidence="5">2.4.1.80</ecNumber>
    </recommendedName>
</protein>
<organism evidence="17 18">
    <name type="scientific">Ancylostoma caninum</name>
    <name type="common">Dog hookworm</name>
    <dbReference type="NCBI Taxonomy" id="29170"/>
    <lineage>
        <taxon>Eukaryota</taxon>
        <taxon>Metazoa</taxon>
        <taxon>Ecdysozoa</taxon>
        <taxon>Nematoda</taxon>
        <taxon>Chromadorea</taxon>
        <taxon>Rhabditida</taxon>
        <taxon>Rhabditina</taxon>
        <taxon>Rhabditomorpha</taxon>
        <taxon>Strongyloidea</taxon>
        <taxon>Ancylostomatidae</taxon>
        <taxon>Ancylostomatinae</taxon>
        <taxon>Ancylostoma</taxon>
    </lineage>
</organism>
<evidence type="ECO:0000256" key="8">
    <source>
        <dbReference type="ARBA" id="ARBA00022679"/>
    </source>
</evidence>
<evidence type="ECO:0000256" key="12">
    <source>
        <dbReference type="ARBA" id="ARBA00023098"/>
    </source>
</evidence>
<sequence length="456" mass="51868">MTSSDDVNASWGAWSLATLFPFRVWPLLPPWWTLLATIGMVFVTCLYLLHLIAYSYSKYRLHRVVDFDPNATGVSILKPLLGVDKNLKTNLQSFFTMKFPKFELLFCVKDRHDPAVGIVKQLMDRYPAVDARIFYGGEVVGLNPKINNMMPAYRNAKYPLLMISDAGIFMRSDALMDMVNSMTDDVALVTQMPYCKDREGFAGALEQIYFGTSHGRIYLAGNCMQFVCSTGMSSLMRRVVLDECGGLPAFGDVLAEDYFIGLEFSRRGWLSAISTHPALQNSAEPSVSKFHARISRWMQLRIAMLPHMMVVEPLQDCFMAGLIGCLCASHLFSFNPYIYYVVHCTAWCMCDYALNRSIQVELRRGIHRNAKHLSHLSWLVADTVSYLADVLLVSFEYLENDSVNGRLPYNLSAFARAWAFREVLAPFIYIRAILTPNIHWRNGRFRLHWGGKIKSS</sequence>
<comment type="subcellular location">
    <subcellularLocation>
        <location evidence="1">Golgi apparatus membrane</location>
        <topology evidence="1">Multi-pass membrane protein</topology>
    </subcellularLocation>
</comment>
<keyword evidence="7" id="KW-0328">Glycosyltransferase</keyword>
<keyword evidence="10 16" id="KW-1133">Transmembrane helix</keyword>
<gene>
    <name evidence="17" type="ORF">ANCCAN_07023</name>
</gene>
<dbReference type="PANTHER" id="PTHR12726">
    <property type="entry name" value="CERAMIDE GLUCOSYLTRANSFERASE"/>
    <property type="match status" value="1"/>
</dbReference>
<evidence type="ECO:0000256" key="16">
    <source>
        <dbReference type="SAM" id="Phobius"/>
    </source>
</evidence>
<comment type="pathway">
    <text evidence="2">Lipid metabolism; sphingolipid metabolism.</text>
</comment>
<keyword evidence="9 16" id="KW-0812">Transmembrane</keyword>
<comment type="similarity">
    <text evidence="4">Belongs to the glycosyltransferase 2 family.</text>
</comment>
<dbReference type="EC" id="2.4.1.80" evidence="5"/>
<evidence type="ECO:0000256" key="6">
    <source>
        <dbReference type="ARBA" id="ARBA00022516"/>
    </source>
</evidence>
<dbReference type="FunFam" id="3.90.550.10:FF:000041">
    <property type="entry name" value="UDP-glucose ceramide glucosyltransferase"/>
    <property type="match status" value="1"/>
</dbReference>
<dbReference type="Proteomes" id="UP000252519">
    <property type="component" value="Unassembled WGS sequence"/>
</dbReference>
<evidence type="ECO:0000256" key="11">
    <source>
        <dbReference type="ARBA" id="ARBA00023034"/>
    </source>
</evidence>